<dbReference type="InterPro" id="IPR005149">
    <property type="entry name" value="Tscrpt_reg_PadR_N"/>
</dbReference>
<dbReference type="InterPro" id="IPR036390">
    <property type="entry name" value="WH_DNA-bd_sf"/>
</dbReference>
<keyword evidence="3" id="KW-1185">Reference proteome</keyword>
<dbReference type="Pfam" id="PF03551">
    <property type="entry name" value="PadR"/>
    <property type="match status" value="1"/>
</dbReference>
<dbReference type="Proteomes" id="UP000274271">
    <property type="component" value="Unassembled WGS sequence"/>
</dbReference>
<dbReference type="InterPro" id="IPR036388">
    <property type="entry name" value="WH-like_DNA-bd_sf"/>
</dbReference>
<name>A0A3P1CBY6_9BACT</name>
<sequence>MNRPYLGEFEELVLLTVAMLNGQAYGVTILEEIEKQTGRTVSLSAIHATLQRLEEKGYLKSQMGGATAERGGRRKRFFTVTLGGTRALAEIHTTRNNLWNQIPKTGLA</sequence>
<feature type="domain" description="Transcription regulator PadR N-terminal" evidence="1">
    <location>
        <begin position="21"/>
        <end position="90"/>
    </location>
</feature>
<accession>A0A3P1CBY6</accession>
<evidence type="ECO:0000313" key="3">
    <source>
        <dbReference type="Proteomes" id="UP000274271"/>
    </source>
</evidence>
<dbReference type="EMBL" id="RQJP01000006">
    <property type="protein sequence ID" value="RRB10831.1"/>
    <property type="molecule type" value="Genomic_DNA"/>
</dbReference>
<dbReference type="RefSeq" id="WP_124909923.1">
    <property type="nucleotide sequence ID" value="NZ_RQJP01000006.1"/>
</dbReference>
<gene>
    <name evidence="2" type="ORF">EHT87_27170</name>
</gene>
<reference evidence="2 3" key="1">
    <citation type="submission" date="2018-11" db="EMBL/GenBank/DDBJ databases">
        <authorList>
            <person name="Zhou Z."/>
            <person name="Wang G."/>
        </authorList>
    </citation>
    <scope>NUCLEOTIDE SEQUENCE [LARGE SCALE GENOMIC DNA]</scope>
    <source>
        <strain evidence="2 3">KCTC42998</strain>
    </source>
</reference>
<evidence type="ECO:0000259" key="1">
    <source>
        <dbReference type="Pfam" id="PF03551"/>
    </source>
</evidence>
<organism evidence="2 3">
    <name type="scientific">Larkinella knui</name>
    <dbReference type="NCBI Taxonomy" id="2025310"/>
    <lineage>
        <taxon>Bacteria</taxon>
        <taxon>Pseudomonadati</taxon>
        <taxon>Bacteroidota</taxon>
        <taxon>Cytophagia</taxon>
        <taxon>Cytophagales</taxon>
        <taxon>Spirosomataceae</taxon>
        <taxon>Larkinella</taxon>
    </lineage>
</organism>
<proteinExistence type="predicted"/>
<dbReference type="Gene3D" id="1.10.10.10">
    <property type="entry name" value="Winged helix-like DNA-binding domain superfamily/Winged helix DNA-binding domain"/>
    <property type="match status" value="1"/>
</dbReference>
<dbReference type="AlphaFoldDB" id="A0A3P1CBY6"/>
<dbReference type="OrthoDB" id="982587at2"/>
<evidence type="ECO:0000313" key="2">
    <source>
        <dbReference type="EMBL" id="RRB10831.1"/>
    </source>
</evidence>
<dbReference type="SUPFAM" id="SSF46785">
    <property type="entry name" value="Winged helix' DNA-binding domain"/>
    <property type="match status" value="1"/>
</dbReference>
<comment type="caution">
    <text evidence="2">The sequence shown here is derived from an EMBL/GenBank/DDBJ whole genome shotgun (WGS) entry which is preliminary data.</text>
</comment>
<protein>
    <submittedName>
        <fullName evidence="2">PadR family transcriptional regulator</fullName>
    </submittedName>
</protein>